<dbReference type="PANTHER" id="PTHR19139:SF199">
    <property type="entry name" value="MIP17260P"/>
    <property type="match status" value="1"/>
</dbReference>
<sequence>MEASSLKKYGAEAFGTFVLTLFGCGSAAVAGATLGTLGIAMAFGLSIVAMAFVIGNVSGCHINPAVSLGLFLDGRLSAKDLIGYWIAQFVGGIVAAAALMAIIGMCNLGGVVATGLGCNGYDAASTVGLTAIGAVIVEIILTCVFVLSVLGSTADERTAPYAGLIIGLTLAFVHIMGIPLTGTSVNPARSFGPALMMAASGDATALSQVWVFIVAPLVGAACAAGIWAAFKQKASAAKPAAAANAVADDEASAQA</sequence>
<dbReference type="GO" id="GO:0005886">
    <property type="term" value="C:plasma membrane"/>
    <property type="evidence" value="ECO:0007669"/>
    <property type="project" value="UniProtKB-SubCell"/>
</dbReference>
<dbReference type="EMBL" id="PPEL01000073">
    <property type="protein sequence ID" value="PNV64708.1"/>
    <property type="molecule type" value="Genomic_DNA"/>
</dbReference>
<evidence type="ECO:0000256" key="5">
    <source>
        <dbReference type="ARBA" id="ARBA00022692"/>
    </source>
</evidence>
<organism evidence="11 12">
    <name type="scientific">Rubneribacter badeniensis</name>
    <dbReference type="NCBI Taxonomy" id="2070688"/>
    <lineage>
        <taxon>Bacteria</taxon>
        <taxon>Bacillati</taxon>
        <taxon>Actinomycetota</taxon>
        <taxon>Coriobacteriia</taxon>
        <taxon>Eggerthellales</taxon>
        <taxon>Eggerthellaceae</taxon>
        <taxon>Rubneribacter</taxon>
    </lineage>
</organism>
<dbReference type="Proteomes" id="UP000236488">
    <property type="component" value="Unassembled WGS sequence"/>
</dbReference>
<keyword evidence="4" id="KW-1003">Cell membrane</keyword>
<evidence type="ECO:0000256" key="7">
    <source>
        <dbReference type="ARBA" id="ARBA00023136"/>
    </source>
</evidence>
<feature type="transmembrane region" description="Helical" evidence="9">
    <location>
        <begin position="123"/>
        <end position="150"/>
    </location>
</feature>
<evidence type="ECO:0000256" key="1">
    <source>
        <dbReference type="ARBA" id="ARBA00004651"/>
    </source>
</evidence>
<dbReference type="InterPro" id="IPR034294">
    <property type="entry name" value="Aquaporin_transptr"/>
</dbReference>
<accession>A0A2K2U3D1</accession>
<name>A0A2K2U3D1_9ACTN</name>
<evidence type="ECO:0000256" key="3">
    <source>
        <dbReference type="ARBA" id="ARBA00022448"/>
    </source>
</evidence>
<dbReference type="Gene3D" id="1.20.1080.10">
    <property type="entry name" value="Glycerol uptake facilitator protein"/>
    <property type="match status" value="1"/>
</dbReference>
<dbReference type="InterPro" id="IPR000425">
    <property type="entry name" value="MIP"/>
</dbReference>
<evidence type="ECO:0000256" key="8">
    <source>
        <dbReference type="RuleBase" id="RU000477"/>
    </source>
</evidence>
<evidence type="ECO:0000256" key="2">
    <source>
        <dbReference type="ARBA" id="ARBA00006175"/>
    </source>
</evidence>
<evidence type="ECO:0000256" key="6">
    <source>
        <dbReference type="ARBA" id="ARBA00022989"/>
    </source>
</evidence>
<feature type="transmembrane region" description="Helical" evidence="9">
    <location>
        <begin position="81"/>
        <end position="103"/>
    </location>
</feature>
<keyword evidence="3 8" id="KW-0813">Transport</keyword>
<dbReference type="GO" id="GO:0015250">
    <property type="term" value="F:water channel activity"/>
    <property type="evidence" value="ECO:0007669"/>
    <property type="project" value="TreeGrafter"/>
</dbReference>
<evidence type="ECO:0000256" key="9">
    <source>
        <dbReference type="SAM" id="Phobius"/>
    </source>
</evidence>
<proteinExistence type="inferred from homology"/>
<dbReference type="InterPro" id="IPR023271">
    <property type="entry name" value="Aquaporin-like"/>
</dbReference>
<feature type="transmembrane region" description="Helical" evidence="9">
    <location>
        <begin position="162"/>
        <end position="185"/>
    </location>
</feature>
<dbReference type="SUPFAM" id="SSF81338">
    <property type="entry name" value="Aquaporin-like"/>
    <property type="match status" value="1"/>
</dbReference>
<keyword evidence="7 9" id="KW-0472">Membrane</keyword>
<comment type="similarity">
    <text evidence="2 8">Belongs to the MIP/aquaporin (TC 1.A.8) family.</text>
</comment>
<dbReference type="EMBL" id="DYZL01000040">
    <property type="protein sequence ID" value="HJH42646.1"/>
    <property type="molecule type" value="Genomic_DNA"/>
</dbReference>
<evidence type="ECO:0000256" key="4">
    <source>
        <dbReference type="ARBA" id="ARBA00022475"/>
    </source>
</evidence>
<feature type="transmembrane region" description="Helical" evidence="9">
    <location>
        <begin position="205"/>
        <end position="230"/>
    </location>
</feature>
<dbReference type="RefSeq" id="WP_087198550.1">
    <property type="nucleotide sequence ID" value="NZ_PPEL01000073.1"/>
</dbReference>
<comment type="subcellular location">
    <subcellularLocation>
        <location evidence="1">Cell membrane</location>
        <topology evidence="1">Multi-pass membrane protein</topology>
    </subcellularLocation>
</comment>
<dbReference type="Pfam" id="PF00230">
    <property type="entry name" value="MIP"/>
    <property type="match status" value="1"/>
</dbReference>
<reference evidence="11 12" key="1">
    <citation type="journal article" date="2018" name="Int. J. Syst. Evol. Microbiol.">
        <title>Rubneribacter badeniensis gen. nov., sp. nov. and Enteroscipio rubneri gen. nov., sp. nov., new members of the Eggerthellaceae isolated from human faeces.</title>
        <authorList>
            <person name="Danylec N."/>
            <person name="Gobl A."/>
            <person name="Stoll D.A."/>
            <person name="Hetzer B."/>
            <person name="Kulling S.E."/>
            <person name="Huch M."/>
        </authorList>
    </citation>
    <scope>NUCLEOTIDE SEQUENCE [LARGE SCALE GENOMIC DNA]</scope>
    <source>
        <strain evidence="11 12">ResAG-85</strain>
    </source>
</reference>
<keyword evidence="5 8" id="KW-0812">Transmembrane</keyword>
<gene>
    <name evidence="11" type="ORF">C2L80_10475</name>
    <name evidence="10" type="ORF">K8V16_02520</name>
</gene>
<evidence type="ECO:0000313" key="12">
    <source>
        <dbReference type="Proteomes" id="UP000236488"/>
    </source>
</evidence>
<keyword evidence="6 9" id="KW-1133">Transmembrane helix</keyword>
<dbReference type="AlphaFoldDB" id="A0A2K2U3D1"/>
<evidence type="ECO:0000313" key="10">
    <source>
        <dbReference type="EMBL" id="HJH42646.1"/>
    </source>
</evidence>
<reference evidence="10" key="2">
    <citation type="journal article" date="2021" name="PeerJ">
        <title>Extensive microbial diversity within the chicken gut microbiome revealed by metagenomics and culture.</title>
        <authorList>
            <person name="Gilroy R."/>
            <person name="Ravi A."/>
            <person name="Getino M."/>
            <person name="Pursley I."/>
            <person name="Horton D.L."/>
            <person name="Alikhan N.F."/>
            <person name="Baker D."/>
            <person name="Gharbi K."/>
            <person name="Hall N."/>
            <person name="Watson M."/>
            <person name="Adriaenssens E.M."/>
            <person name="Foster-Nyarko E."/>
            <person name="Jarju S."/>
            <person name="Secka A."/>
            <person name="Antonio M."/>
            <person name="Oren A."/>
            <person name="Chaudhuri R.R."/>
            <person name="La Ragione R."/>
            <person name="Hildebrand F."/>
            <person name="Pallen M.J."/>
        </authorList>
    </citation>
    <scope>NUCLEOTIDE SEQUENCE</scope>
    <source>
        <strain evidence="10">USAMLcec12-2067</strain>
    </source>
</reference>
<evidence type="ECO:0000313" key="11">
    <source>
        <dbReference type="EMBL" id="PNV64708.1"/>
    </source>
</evidence>
<dbReference type="InterPro" id="IPR022357">
    <property type="entry name" value="MIP_CS"/>
</dbReference>
<feature type="transmembrane region" description="Helical" evidence="9">
    <location>
        <begin position="41"/>
        <end position="60"/>
    </location>
</feature>
<dbReference type="PRINTS" id="PR00783">
    <property type="entry name" value="MINTRINSICP"/>
</dbReference>
<keyword evidence="12" id="KW-1185">Reference proteome</keyword>
<dbReference type="PROSITE" id="PS00221">
    <property type="entry name" value="MIP"/>
    <property type="match status" value="1"/>
</dbReference>
<protein>
    <submittedName>
        <fullName evidence="11">Aquaporin</fullName>
    </submittedName>
</protein>
<dbReference type="PANTHER" id="PTHR19139">
    <property type="entry name" value="AQUAPORIN TRANSPORTER"/>
    <property type="match status" value="1"/>
</dbReference>
<reference evidence="10" key="3">
    <citation type="submission" date="2021-09" db="EMBL/GenBank/DDBJ databases">
        <authorList>
            <person name="Gilroy R."/>
        </authorList>
    </citation>
    <scope>NUCLEOTIDE SEQUENCE</scope>
    <source>
        <strain evidence="10">USAMLcec12-2067</strain>
    </source>
</reference>
<comment type="caution">
    <text evidence="11">The sequence shown here is derived from an EMBL/GenBank/DDBJ whole genome shotgun (WGS) entry which is preliminary data.</text>
</comment>
<dbReference type="PROSITE" id="PS51257">
    <property type="entry name" value="PROKAR_LIPOPROTEIN"/>
    <property type="match status" value="1"/>
</dbReference>
<dbReference type="Proteomes" id="UP000789325">
    <property type="component" value="Unassembled WGS sequence"/>
</dbReference>